<name>A0ABQ9YYG5_9CRUS</name>
<reference evidence="1 2" key="1">
    <citation type="journal article" date="2023" name="Nucleic Acids Res.">
        <title>The hologenome of Daphnia magna reveals possible DNA methylation and microbiome-mediated evolution of the host genome.</title>
        <authorList>
            <person name="Chaturvedi A."/>
            <person name="Li X."/>
            <person name="Dhandapani V."/>
            <person name="Marshall H."/>
            <person name="Kissane S."/>
            <person name="Cuenca-Cambronero M."/>
            <person name="Asole G."/>
            <person name="Calvet F."/>
            <person name="Ruiz-Romero M."/>
            <person name="Marangio P."/>
            <person name="Guigo R."/>
            <person name="Rago D."/>
            <person name="Mirbahai L."/>
            <person name="Eastwood N."/>
            <person name="Colbourne J.K."/>
            <person name="Zhou J."/>
            <person name="Mallon E."/>
            <person name="Orsini L."/>
        </authorList>
    </citation>
    <scope>NUCLEOTIDE SEQUENCE [LARGE SCALE GENOMIC DNA]</scope>
    <source>
        <strain evidence="1">LRV0_1</strain>
    </source>
</reference>
<comment type="caution">
    <text evidence="1">The sequence shown here is derived from an EMBL/GenBank/DDBJ whole genome shotgun (WGS) entry which is preliminary data.</text>
</comment>
<keyword evidence="2" id="KW-1185">Reference proteome</keyword>
<sequence length="143" mass="16235">MSVHLSFWKANVTISCRLQAKLVLLQVFCCRSSLKVVKLIKSSSVLVGKSPIHIRWNHSPHWSHSMYSHCSEVFTVSRDRLRRLMVDGNDVSFPDVTHSLRLDMQLRTCLSCQALPAKPSYTLRVPVGRILWPPAPSGHGHHE</sequence>
<evidence type="ECO:0000313" key="2">
    <source>
        <dbReference type="Proteomes" id="UP001234178"/>
    </source>
</evidence>
<protein>
    <submittedName>
        <fullName evidence="1">Uncharacterized protein</fullName>
    </submittedName>
</protein>
<organism evidence="1 2">
    <name type="scientific">Daphnia magna</name>
    <dbReference type="NCBI Taxonomy" id="35525"/>
    <lineage>
        <taxon>Eukaryota</taxon>
        <taxon>Metazoa</taxon>
        <taxon>Ecdysozoa</taxon>
        <taxon>Arthropoda</taxon>
        <taxon>Crustacea</taxon>
        <taxon>Branchiopoda</taxon>
        <taxon>Diplostraca</taxon>
        <taxon>Cladocera</taxon>
        <taxon>Anomopoda</taxon>
        <taxon>Daphniidae</taxon>
        <taxon>Daphnia</taxon>
    </lineage>
</organism>
<accession>A0ABQ9YYG5</accession>
<dbReference type="EMBL" id="JAOYFB010000002">
    <property type="protein sequence ID" value="KAK4005645.1"/>
    <property type="molecule type" value="Genomic_DNA"/>
</dbReference>
<dbReference type="Proteomes" id="UP001234178">
    <property type="component" value="Unassembled WGS sequence"/>
</dbReference>
<gene>
    <name evidence="1" type="ORF">OUZ56_010688</name>
</gene>
<evidence type="ECO:0000313" key="1">
    <source>
        <dbReference type="EMBL" id="KAK4005645.1"/>
    </source>
</evidence>
<proteinExistence type="predicted"/>